<organism evidence="1 2">
    <name type="scientific">Puccinia coronata f. sp. avenae</name>
    <dbReference type="NCBI Taxonomy" id="200324"/>
    <lineage>
        <taxon>Eukaryota</taxon>
        <taxon>Fungi</taxon>
        <taxon>Dikarya</taxon>
        <taxon>Basidiomycota</taxon>
        <taxon>Pucciniomycotina</taxon>
        <taxon>Pucciniomycetes</taxon>
        <taxon>Pucciniales</taxon>
        <taxon>Pucciniaceae</taxon>
        <taxon>Puccinia</taxon>
    </lineage>
</organism>
<dbReference type="Proteomes" id="UP000235388">
    <property type="component" value="Unassembled WGS sequence"/>
</dbReference>
<dbReference type="AlphaFoldDB" id="A0A2N5VX85"/>
<accession>A0A2N5VX85</accession>
<name>A0A2N5VX85_9BASI</name>
<proteinExistence type="predicted"/>
<reference evidence="1 2" key="1">
    <citation type="submission" date="2017-11" db="EMBL/GenBank/DDBJ databases">
        <title>De novo assembly and phasing of dikaryotic genomes from two isolates of Puccinia coronata f. sp. avenae, the causal agent of oat crown rust.</title>
        <authorList>
            <person name="Miller M.E."/>
            <person name="Zhang Y."/>
            <person name="Omidvar V."/>
            <person name="Sperschneider J."/>
            <person name="Schwessinger B."/>
            <person name="Raley C."/>
            <person name="Palmer J.M."/>
            <person name="Garnica D."/>
            <person name="Upadhyaya N."/>
            <person name="Rathjen J."/>
            <person name="Taylor J.M."/>
            <person name="Park R.F."/>
            <person name="Dodds P.N."/>
            <person name="Hirsch C.D."/>
            <person name="Kianian S.F."/>
            <person name="Figueroa M."/>
        </authorList>
    </citation>
    <scope>NUCLEOTIDE SEQUENCE [LARGE SCALE GENOMIC DNA]</scope>
    <source>
        <strain evidence="1">12NC29</strain>
    </source>
</reference>
<evidence type="ECO:0000313" key="1">
    <source>
        <dbReference type="EMBL" id="PLW54605.1"/>
    </source>
</evidence>
<comment type="caution">
    <text evidence="1">The sequence shown here is derived from an EMBL/GenBank/DDBJ whole genome shotgun (WGS) entry which is preliminary data.</text>
</comment>
<gene>
    <name evidence="1" type="ORF">PCANC_05345</name>
</gene>
<keyword evidence="2" id="KW-1185">Reference proteome</keyword>
<evidence type="ECO:0000313" key="2">
    <source>
        <dbReference type="Proteomes" id="UP000235388"/>
    </source>
</evidence>
<sequence>MDPVPYWRYCYKHPLHHVYTQSTSTSSLVPAPTSSLLHCRQPCPSPRGITDRYGVVHINGCEDFLKVTKYYLPYKHSASVSKTMSGPSANLIKPLCVRSAGPPKEGLTPYPPLPALL</sequence>
<dbReference type="EMBL" id="PGCJ01000043">
    <property type="protein sequence ID" value="PLW54605.1"/>
    <property type="molecule type" value="Genomic_DNA"/>
</dbReference>
<protein>
    <submittedName>
        <fullName evidence="1">Uncharacterized protein</fullName>
    </submittedName>
</protein>